<keyword evidence="2" id="KW-1185">Reference proteome</keyword>
<dbReference type="InterPro" id="IPR019657">
    <property type="entry name" value="ComFB"/>
</dbReference>
<dbReference type="RefSeq" id="WP_006314049.1">
    <property type="nucleotide sequence ID" value="NZ_ARZA01000193.1"/>
</dbReference>
<dbReference type="AlphaFoldDB" id="R1CDA7"/>
<organism evidence="1 2">
    <name type="scientific">Caldisalinibacter kiritimatiensis</name>
    <dbReference type="NCBI Taxonomy" id="1304284"/>
    <lineage>
        <taxon>Bacteria</taxon>
        <taxon>Bacillati</taxon>
        <taxon>Bacillota</taxon>
        <taxon>Tissierellia</taxon>
        <taxon>Tissierellales</taxon>
        <taxon>Thermohalobacteraceae</taxon>
        <taxon>Caldisalinibacter</taxon>
    </lineage>
</organism>
<dbReference type="EMBL" id="ARZA01000193">
    <property type="protein sequence ID" value="EOD00280.1"/>
    <property type="molecule type" value="Genomic_DNA"/>
</dbReference>
<comment type="caution">
    <text evidence="1">The sequence shown here is derived from an EMBL/GenBank/DDBJ whole genome shotgun (WGS) entry which is preliminary data.</text>
</comment>
<evidence type="ECO:0008006" key="3">
    <source>
        <dbReference type="Google" id="ProtNLM"/>
    </source>
</evidence>
<evidence type="ECO:0000313" key="1">
    <source>
        <dbReference type="EMBL" id="EOD00280.1"/>
    </source>
</evidence>
<reference evidence="1 2" key="1">
    <citation type="journal article" date="2015" name="Geomicrobiol. J.">
        <title>Caldisalinibacter kiritimatiensis gen. nov., sp. nov., a moderately thermohalophilic thiosulfate-reducing bacterium from a hypersaline microbial mat.</title>
        <authorList>
            <person name="Ben Hania W."/>
            <person name="Joseph M."/>
            <person name="Fiebig A."/>
            <person name="Bunk B."/>
            <person name="Klenk H.-P."/>
            <person name="Fardeau M.-L."/>
            <person name="Spring S."/>
        </authorList>
    </citation>
    <scope>NUCLEOTIDE SEQUENCE [LARGE SCALE GENOMIC DNA]</scope>
    <source>
        <strain evidence="1 2">L21-TH-D2</strain>
    </source>
</reference>
<proteinExistence type="predicted"/>
<sequence>MTKNYMEILVKNALNEIIDKYDICKCDKCKKDIMAIALNNLPPKYFLSSNDESEKTSFLLDRQIKISVLAKVIEAIEIFTSKKNLAL</sequence>
<protein>
    <recommendedName>
        <fullName evidence="3">Late competence development protein ComFB</fullName>
    </recommendedName>
</protein>
<dbReference type="STRING" id="1304284.L21TH_1683"/>
<name>R1CDA7_9FIRM</name>
<evidence type="ECO:0000313" key="2">
    <source>
        <dbReference type="Proteomes" id="UP000013378"/>
    </source>
</evidence>
<dbReference type="Proteomes" id="UP000013378">
    <property type="component" value="Unassembled WGS sequence"/>
</dbReference>
<dbReference type="OrthoDB" id="1707900at2"/>
<dbReference type="eggNOG" id="ENOG50334R9">
    <property type="taxonomic scope" value="Bacteria"/>
</dbReference>
<accession>R1CDA7</accession>
<gene>
    <name evidence="1" type="ORF">L21TH_1683</name>
</gene>
<dbReference type="Pfam" id="PF10719">
    <property type="entry name" value="ComFB"/>
    <property type="match status" value="1"/>
</dbReference>